<dbReference type="InterPro" id="IPR019451">
    <property type="entry name" value="Rtp1_C1"/>
</dbReference>
<reference evidence="6" key="1">
    <citation type="submission" date="2013-07" db="EMBL/GenBank/DDBJ databases">
        <title>The Genome Sequence of Cryptococcus pinus CBS10737.</title>
        <authorList>
            <consortium name="The Broad Institute Genome Sequencing Platform"/>
            <person name="Cuomo C."/>
            <person name="Litvintseva A."/>
            <person name="Chen Y."/>
            <person name="Heitman J."/>
            <person name="Sun S."/>
            <person name="Springer D."/>
            <person name="Dromer F."/>
            <person name="Young S.K."/>
            <person name="Zeng Q."/>
            <person name="Gargeya S."/>
            <person name="Fitzgerald M."/>
            <person name="Abouelleil A."/>
            <person name="Alvarado L."/>
            <person name="Berlin A.M."/>
            <person name="Chapman S.B."/>
            <person name="Dewar J."/>
            <person name="Goldberg J."/>
            <person name="Griggs A."/>
            <person name="Gujja S."/>
            <person name="Hansen M."/>
            <person name="Howarth C."/>
            <person name="Imamovic A."/>
            <person name="Larimer J."/>
            <person name="McCowan C."/>
            <person name="Murphy C."/>
            <person name="Pearson M."/>
            <person name="Priest M."/>
            <person name="Roberts A."/>
            <person name="Saif S."/>
            <person name="Shea T."/>
            <person name="Sykes S."/>
            <person name="Wortman J."/>
            <person name="Nusbaum C."/>
            <person name="Birren B."/>
        </authorList>
    </citation>
    <scope>NUCLEOTIDE SEQUENCE [LARGE SCALE GENOMIC DNA]</scope>
    <source>
        <strain evidence="6">CBS 10737</strain>
    </source>
</reference>
<dbReference type="InterPro" id="IPR039600">
    <property type="entry name" value="TANGO6/Rtp1"/>
</dbReference>
<dbReference type="GO" id="GO:0009306">
    <property type="term" value="P:protein secretion"/>
    <property type="evidence" value="ECO:0007669"/>
    <property type="project" value="TreeGrafter"/>
</dbReference>
<dbReference type="EMBL" id="KI894011">
    <property type="protein sequence ID" value="OCF49470.1"/>
    <property type="molecule type" value="Genomic_DNA"/>
</dbReference>
<accession>A0A1B9I1P7</accession>
<sequence>MPSRPSSTGNPTLKNLLKSSDILLKPPTPLSSNPVDLIQRLKACSRSLPKEWRRNTPEWCTEDETEQVGDNDPNIDEGRKKRRRDELVFVVGKRCFALIKAIQLILEKEFWPKELLTDDIGTNDFLLGTADLRLIRLMLSHTTFSYMLPLASSYTDSLPNVLPKTADSLSQALEALLKLLKTSAPPVPAAGPSSQTPTPPTTITQTLLSSHLIPIFLSTLILAYTPTTPGETYASLRAEFIKALTSLSPGHAISTLVNVLKLLVQGNKEGVKPNGWVREWPKYPKEIINGLLTAQVRRPGGVRGLMENVLGETAKTDDVTSIEGQRLDHIFNVLIRTPRHVTPEIYYPWLLSELFAMIPLTNHSHLPVAYVNTACYCIQRLWASNKPLLGDWLNNKLHSPWLPKISSNGLSSREPVVATTWEAIQRSVQNMRLLLLHNPSSHQFTDFLIGSILAPLFSLHTFLQQAISEQYIKEKKASDDPSTSLEEGVKSLLITWGKSVNEDRGVSGIWSIAESGRGWGKERDQEVRLFWEKAGDGVRLMVSRLDEVYNIQAIITPNNASSSREAEPLDQLTDHRQAGPDPELLCNLIESLDRPDIASEVILRSLDSWRIKLMTELQPSMESLASLQLTIRMMEKLGSQLFTKPSQVLGFVERVLNDQVQSLSDVKVPSRHEKQEPFIVELVGDKFNEKGLDDDVAPDGKRGLIEVACQLLASLESEGQLQDQTPILLPITSHLNILSHQSRSVSIRNAAREAQLLLAQRTTSAKREDTDPGRTSTEIYEQALKLISDNTIPVRAHGLTMLKDLVFSPDFDRSLTFDILDVYITQLDDKDSFIYLSAIKGLSGMVDALGKEIFSALLGRYQMEVAHLGSYEGKEENLVQVEKILRMAEVIDQVIERSADTLGQYSTEIVPPLMSIYPLNTLPTVVRSSALSILSTCARVAPYSIFPWSDELASSTLDLIQIESVKSLPFKPVSDDDTTEKPAPRSPWGKSKLVQLVDDEPLPEAPPQDTSRRGEKPRIVDEQPIKRDDAKHPTLRRAALTLFNWSIRVILFVKFLSSEEHIQDVDDFNIRVPSLQSPIQVKSSSLAATNSGRFVSPKVLERAITIVGYVAEFDDDEVVRQHAQSALKDLKVLRNGGIDFEGGHEGLKLLEGLKSLKISSRC</sequence>
<keyword evidence="8" id="KW-1185">Reference proteome</keyword>
<dbReference type="Proteomes" id="UP000094020">
    <property type="component" value="Chromosome 5"/>
</dbReference>
<reference evidence="7" key="2">
    <citation type="submission" date="2013-07" db="EMBL/GenBank/DDBJ databases">
        <authorList>
            <consortium name="The Broad Institute Genome Sequencing Platform"/>
            <person name="Cuomo C."/>
            <person name="Litvintseva A."/>
            <person name="Chen Y."/>
            <person name="Heitman J."/>
            <person name="Sun S."/>
            <person name="Springer D."/>
            <person name="Dromer F."/>
            <person name="Young S.K."/>
            <person name="Zeng Q."/>
            <person name="Gargeya S."/>
            <person name="Fitzgerald M."/>
            <person name="Abouelleil A."/>
            <person name="Alvarado L."/>
            <person name="Berlin A.M."/>
            <person name="Chapman S.B."/>
            <person name="Dewar J."/>
            <person name="Goldberg J."/>
            <person name="Griggs A."/>
            <person name="Gujja S."/>
            <person name="Hansen M."/>
            <person name="Howarth C."/>
            <person name="Imamovic A."/>
            <person name="Larimer J."/>
            <person name="McCowan C."/>
            <person name="Murphy C."/>
            <person name="Pearson M."/>
            <person name="Priest M."/>
            <person name="Roberts A."/>
            <person name="Saif S."/>
            <person name="Shea T."/>
            <person name="Sykes S."/>
            <person name="Wortman J."/>
            <person name="Nusbaum C."/>
            <person name="Birren B."/>
        </authorList>
    </citation>
    <scope>NUCLEOTIDE SEQUENCE</scope>
    <source>
        <strain evidence="7">CBS 10737</strain>
    </source>
</reference>
<protein>
    <recommendedName>
        <fullName evidence="9">RNA polymerase II assembly factor Rtp1 C-terminal domain-containing protein</fullName>
    </recommendedName>
</protein>
<evidence type="ECO:0000259" key="5">
    <source>
        <dbReference type="Pfam" id="PF23565"/>
    </source>
</evidence>
<dbReference type="Gene3D" id="1.25.10.10">
    <property type="entry name" value="Leucine-rich Repeat Variant"/>
    <property type="match status" value="1"/>
</dbReference>
<evidence type="ECO:0000313" key="7">
    <source>
        <dbReference type="EMBL" id="WWC70477.1"/>
    </source>
</evidence>
<dbReference type="InterPro" id="IPR019414">
    <property type="entry name" value="Rtp1_C2"/>
</dbReference>
<gene>
    <name evidence="6" type="ORF">I206_03991</name>
    <name evidence="7" type="ORF">I206_104428</name>
</gene>
<dbReference type="Pfam" id="PF10363">
    <property type="entry name" value="RTP1_C1"/>
    <property type="match status" value="1"/>
</dbReference>
<proteinExistence type="inferred from homology"/>
<feature type="compositionally biased region" description="Basic and acidic residues" evidence="2">
    <location>
        <begin position="1010"/>
        <end position="1030"/>
    </location>
</feature>
<feature type="region of interest" description="Disordered" evidence="2">
    <location>
        <begin position="59"/>
        <end position="78"/>
    </location>
</feature>
<evidence type="ECO:0000256" key="1">
    <source>
        <dbReference type="ARBA" id="ARBA00005724"/>
    </source>
</evidence>
<dbReference type="InterPro" id="IPR057407">
    <property type="entry name" value="HEAT_TANGO6"/>
</dbReference>
<organism evidence="6">
    <name type="scientific">Kwoniella pini CBS 10737</name>
    <dbReference type="NCBI Taxonomy" id="1296096"/>
    <lineage>
        <taxon>Eukaryota</taxon>
        <taxon>Fungi</taxon>
        <taxon>Dikarya</taxon>
        <taxon>Basidiomycota</taxon>
        <taxon>Agaricomycotina</taxon>
        <taxon>Tremellomycetes</taxon>
        <taxon>Tremellales</taxon>
        <taxon>Cryptococcaceae</taxon>
        <taxon>Kwoniella</taxon>
    </lineage>
</organism>
<dbReference type="PANTHER" id="PTHR20959:SF1">
    <property type="entry name" value="TRANSPORT AND GOLGI ORGANIZATION PROTEIN 6 HOMOLOG"/>
    <property type="match status" value="1"/>
</dbReference>
<name>A0A1B9I1P7_9TREE</name>
<dbReference type="SUPFAM" id="SSF48371">
    <property type="entry name" value="ARM repeat"/>
    <property type="match status" value="1"/>
</dbReference>
<evidence type="ECO:0000256" key="2">
    <source>
        <dbReference type="SAM" id="MobiDB-lite"/>
    </source>
</evidence>
<feature type="domain" description="RNA polymerase II assembly factor Rtp1 C-terminal" evidence="4">
    <location>
        <begin position="780"/>
        <end position="900"/>
    </location>
</feature>
<evidence type="ECO:0000259" key="3">
    <source>
        <dbReference type="Pfam" id="PF10304"/>
    </source>
</evidence>
<dbReference type="AlphaFoldDB" id="A0A1B9I1P7"/>
<dbReference type="EMBL" id="CP144523">
    <property type="protein sequence ID" value="WWC70477.1"/>
    <property type="molecule type" value="Genomic_DNA"/>
</dbReference>
<evidence type="ECO:0000313" key="8">
    <source>
        <dbReference type="Proteomes" id="UP000094020"/>
    </source>
</evidence>
<reference evidence="6" key="3">
    <citation type="submission" date="2016-07" db="EMBL/GenBank/DDBJ databases">
        <title>Evolution of pathogenesis and genome organization in the Tremellales.</title>
        <authorList>
            <person name="Cuomo C."/>
            <person name="Litvintseva A."/>
            <person name="Heitman J."/>
            <person name="Chen Y."/>
            <person name="Sun S."/>
            <person name="Springer D."/>
            <person name="Dromer F."/>
            <person name="Young S."/>
            <person name="Zeng Q."/>
            <person name="Chapman S."/>
            <person name="Gujja S."/>
            <person name="Saif S."/>
            <person name="Birren B."/>
        </authorList>
    </citation>
    <scope>NUCLEOTIDE SEQUENCE</scope>
    <source>
        <strain evidence="6">CBS 10737</strain>
    </source>
</reference>
<evidence type="ECO:0000313" key="6">
    <source>
        <dbReference type="EMBL" id="OCF49470.1"/>
    </source>
</evidence>
<evidence type="ECO:0000259" key="4">
    <source>
        <dbReference type="Pfam" id="PF10363"/>
    </source>
</evidence>
<dbReference type="InterPro" id="IPR016024">
    <property type="entry name" value="ARM-type_fold"/>
</dbReference>
<dbReference type="GeneID" id="30172360"/>
<dbReference type="Pfam" id="PF10304">
    <property type="entry name" value="RTP1_C2"/>
    <property type="match status" value="1"/>
</dbReference>
<dbReference type="InterPro" id="IPR011989">
    <property type="entry name" value="ARM-like"/>
</dbReference>
<dbReference type="KEGG" id="kpin:30172360"/>
<feature type="domain" description="RNA polymerase II assembly factor Rtp1 C-terminal" evidence="3">
    <location>
        <begin position="1105"/>
        <end position="1130"/>
    </location>
</feature>
<feature type="region of interest" description="Disordered" evidence="2">
    <location>
        <begin position="971"/>
        <end position="1030"/>
    </location>
</feature>
<feature type="compositionally biased region" description="Acidic residues" evidence="2">
    <location>
        <begin position="60"/>
        <end position="75"/>
    </location>
</feature>
<comment type="similarity">
    <text evidence="1">Belongs to the Tango6 family.</text>
</comment>
<reference evidence="7" key="4">
    <citation type="submission" date="2024-02" db="EMBL/GenBank/DDBJ databases">
        <title>Comparative genomics of Cryptococcus and Kwoniella reveals pathogenesis evolution and contrasting modes of karyotype evolution via chromosome fusion or intercentromeric recombination.</title>
        <authorList>
            <person name="Coelho M.A."/>
            <person name="David-Palma M."/>
            <person name="Shea T."/>
            <person name="Bowers K."/>
            <person name="McGinley-Smith S."/>
            <person name="Mohammad A.W."/>
            <person name="Gnirke A."/>
            <person name="Yurkov A.M."/>
            <person name="Nowrousian M."/>
            <person name="Sun S."/>
            <person name="Cuomo C.A."/>
            <person name="Heitman J."/>
        </authorList>
    </citation>
    <scope>NUCLEOTIDE SEQUENCE</scope>
    <source>
        <strain evidence="7">CBS 10737</strain>
    </source>
</reference>
<evidence type="ECO:0008006" key="9">
    <source>
        <dbReference type="Google" id="ProtNLM"/>
    </source>
</evidence>
<dbReference type="RefSeq" id="XP_019010689.1">
    <property type="nucleotide sequence ID" value="XM_019155731.1"/>
</dbReference>
<dbReference type="PANTHER" id="PTHR20959">
    <property type="entry name" value="TRANSPORT AND GOLGI ORGANIZATION PROTEIN 6 FAMILY MEMBER"/>
    <property type="match status" value="1"/>
</dbReference>
<dbReference type="OrthoDB" id="39591at2759"/>
<dbReference type="Pfam" id="PF23565">
    <property type="entry name" value="ARM_TANGO6"/>
    <property type="match status" value="1"/>
</dbReference>
<feature type="domain" description="TANGO6 HEAT repeat" evidence="5">
    <location>
        <begin position="298"/>
        <end position="468"/>
    </location>
</feature>